<name>A0A512E1I3_9PROT</name>
<protein>
    <submittedName>
        <fullName evidence="1">Uncharacterized protein</fullName>
    </submittedName>
</protein>
<evidence type="ECO:0000313" key="2">
    <source>
        <dbReference type="Proteomes" id="UP000321523"/>
    </source>
</evidence>
<evidence type="ECO:0000313" key="1">
    <source>
        <dbReference type="EMBL" id="GEO42320.1"/>
    </source>
</evidence>
<accession>A0A512E1I3</accession>
<dbReference type="AlphaFoldDB" id="A0A512E1I3"/>
<dbReference type="Proteomes" id="UP000321523">
    <property type="component" value="Unassembled WGS sequence"/>
</dbReference>
<reference evidence="1 2" key="1">
    <citation type="submission" date="2019-07" db="EMBL/GenBank/DDBJ databases">
        <title>Whole genome shotgun sequence of Skermanella aerolata NBRC 106429.</title>
        <authorList>
            <person name="Hosoyama A."/>
            <person name="Uohara A."/>
            <person name="Ohji S."/>
            <person name="Ichikawa N."/>
        </authorList>
    </citation>
    <scope>NUCLEOTIDE SEQUENCE [LARGE SCALE GENOMIC DNA]</scope>
    <source>
        <strain evidence="1 2">NBRC 106429</strain>
    </source>
</reference>
<organism evidence="1 2">
    <name type="scientific">Skermanella aerolata</name>
    <dbReference type="NCBI Taxonomy" id="393310"/>
    <lineage>
        <taxon>Bacteria</taxon>
        <taxon>Pseudomonadati</taxon>
        <taxon>Pseudomonadota</taxon>
        <taxon>Alphaproteobacteria</taxon>
        <taxon>Rhodospirillales</taxon>
        <taxon>Azospirillaceae</taxon>
        <taxon>Skermanella</taxon>
    </lineage>
</organism>
<dbReference type="OrthoDB" id="7355766at2"/>
<dbReference type="EMBL" id="BJYZ01000039">
    <property type="protein sequence ID" value="GEO42320.1"/>
    <property type="molecule type" value="Genomic_DNA"/>
</dbReference>
<proteinExistence type="predicted"/>
<dbReference type="Pfam" id="PF20242">
    <property type="entry name" value="Emfourin"/>
    <property type="match status" value="1"/>
</dbReference>
<gene>
    <name evidence="1" type="ORF">SAE02_64680</name>
</gene>
<keyword evidence="2" id="KW-1185">Reference proteome</keyword>
<comment type="caution">
    <text evidence="1">The sequence shown here is derived from an EMBL/GenBank/DDBJ whole genome shotgun (WGS) entry which is preliminary data.</text>
</comment>
<dbReference type="InterPro" id="IPR049457">
    <property type="entry name" value="Emfourin"/>
</dbReference>
<sequence>MHVLFATSGGIAYFPGLARPVTIEADELPREDASELDGLVTDSGFFERPERVECNSAPGAADYRQYTITIEKGERCHTLIVSEPIDDPCIRRLVRFLEAQVKAARAKARTTKPGD</sequence>
<dbReference type="RefSeq" id="WP_044435104.1">
    <property type="nucleotide sequence ID" value="NZ_BJYZ01000039.1"/>
</dbReference>